<evidence type="ECO:0000313" key="10">
    <source>
        <dbReference type="Proteomes" id="UP001178508"/>
    </source>
</evidence>
<evidence type="ECO:0000256" key="1">
    <source>
        <dbReference type="ARBA" id="ARBA00004234"/>
    </source>
</evidence>
<keyword evidence="5" id="KW-0968">Cytoplasmic vesicle</keyword>
<dbReference type="GO" id="GO:0005524">
    <property type="term" value="F:ATP binding"/>
    <property type="evidence" value="ECO:0007669"/>
    <property type="project" value="InterPro"/>
</dbReference>
<dbReference type="Pfam" id="PF10581">
    <property type="entry name" value="Synapsin_N"/>
    <property type="match status" value="1"/>
</dbReference>
<dbReference type="PANTHER" id="PTHR10841:SF6">
    <property type="entry name" value="SYNAPSIN III"/>
    <property type="match status" value="1"/>
</dbReference>
<dbReference type="Gene3D" id="3.30.470.20">
    <property type="entry name" value="ATP-grasp fold, B domain"/>
    <property type="match status" value="1"/>
</dbReference>
<dbReference type="InterPro" id="IPR001359">
    <property type="entry name" value="Synapsin"/>
</dbReference>
<evidence type="ECO:0000256" key="3">
    <source>
        <dbReference type="ARBA" id="ARBA00022553"/>
    </source>
</evidence>
<dbReference type="AlphaFoldDB" id="A0AAV1EZZ2"/>
<gene>
    <name evidence="9" type="ORF">XNOV1_A026982</name>
</gene>
<dbReference type="GO" id="GO:0007269">
    <property type="term" value="P:neurotransmitter secretion"/>
    <property type="evidence" value="ECO:0007669"/>
    <property type="project" value="InterPro"/>
</dbReference>
<comment type="similarity">
    <text evidence="2">Belongs to the synapsin family.</text>
</comment>
<dbReference type="GO" id="GO:0030672">
    <property type="term" value="C:synaptic vesicle membrane"/>
    <property type="evidence" value="ECO:0007669"/>
    <property type="project" value="TreeGrafter"/>
</dbReference>
<evidence type="ECO:0000259" key="8">
    <source>
        <dbReference type="Pfam" id="PF02750"/>
    </source>
</evidence>
<name>A0AAV1EZZ2_XYRNO</name>
<feature type="compositionally biased region" description="Basic and acidic residues" evidence="6">
    <location>
        <begin position="483"/>
        <end position="493"/>
    </location>
</feature>
<dbReference type="SUPFAM" id="SSF56059">
    <property type="entry name" value="Glutathione synthetase ATP-binding domain-like"/>
    <property type="match status" value="1"/>
</dbReference>
<dbReference type="PANTHER" id="PTHR10841">
    <property type="entry name" value="SYNAPSIN"/>
    <property type="match status" value="1"/>
</dbReference>
<dbReference type="InterPro" id="IPR013815">
    <property type="entry name" value="ATP_grasp_subdomain_1"/>
</dbReference>
<dbReference type="FunFam" id="3.30.1490.20:FF:000008">
    <property type="entry name" value="Synapsin I"/>
    <property type="match status" value="1"/>
</dbReference>
<dbReference type="Gene3D" id="3.40.50.20">
    <property type="match status" value="1"/>
</dbReference>
<evidence type="ECO:0000259" key="7">
    <source>
        <dbReference type="Pfam" id="PF02078"/>
    </source>
</evidence>
<dbReference type="FunFam" id="3.30.470.20:FF:000042">
    <property type="entry name" value="Synapsin III"/>
    <property type="match status" value="1"/>
</dbReference>
<feature type="region of interest" description="Disordered" evidence="6">
    <location>
        <begin position="20"/>
        <end position="70"/>
    </location>
</feature>
<reference evidence="9" key="1">
    <citation type="submission" date="2023-08" db="EMBL/GenBank/DDBJ databases">
        <authorList>
            <person name="Alioto T."/>
            <person name="Alioto T."/>
            <person name="Gomez Garrido J."/>
        </authorList>
    </citation>
    <scope>NUCLEOTIDE SEQUENCE</scope>
</reference>
<dbReference type="PROSITE" id="PS00416">
    <property type="entry name" value="SYNAPSIN_2"/>
    <property type="match status" value="1"/>
</dbReference>
<dbReference type="Gene3D" id="3.30.1490.20">
    <property type="entry name" value="ATP-grasp fold, A domain"/>
    <property type="match status" value="1"/>
</dbReference>
<sequence>MNYLRRRLSDSSFVANLPNGYMMDLQRPTPPGSSTSSPASPATERRQPPSMPSQSPSTGSASGPTSGSTAGAGSFLSSFSSVVKSAQMAQNVAAAAHAKSAASAAEGASTGGGQPPKPVVRKPKILLVIDDQHTDWAKYFRGKKLNGEYEIRVEQAEFSEINLASYVNSGCMVDMQVNKGGSKVVRSFKPDFVLIRQHAYSMIPGEDFRNLVIGLHFGGVPSVNSLYSIYNFCSKPWVFSQMIKLYHSLGPEKFPLNEQTFYPNHTQMVTSPTYPVVVKMGHAHAGMGKIKVENQQDFQDITSVVALAGTYATTEPYVQSKYDIRIQKIGNNYKAYMRTSISGNWKANTGSAMLEQIAMTDRYRQWVDSCAEMFGGLDICAVKAVHGKDGNDYIIEVMDSSMPLIGEHVEEDKQLITELIINKMAKVLLGVSTPQPSTVKLQGDTALLLPLHPSRPRVHLSEPGQPPPHPARLSSRVPSLPPRDLELRNSRRS</sequence>
<dbReference type="EMBL" id="OY660867">
    <property type="protein sequence ID" value="CAJ1054477.1"/>
    <property type="molecule type" value="Genomic_DNA"/>
</dbReference>
<evidence type="ECO:0000256" key="5">
    <source>
        <dbReference type="ARBA" id="ARBA00023329"/>
    </source>
</evidence>
<dbReference type="SUPFAM" id="SSF52440">
    <property type="entry name" value="PreATP-grasp domain"/>
    <property type="match status" value="1"/>
</dbReference>
<dbReference type="InterPro" id="IPR020897">
    <property type="entry name" value="Synapsin_pre-ATP-grasp_dom"/>
</dbReference>
<dbReference type="InterPro" id="IPR019736">
    <property type="entry name" value="Synapsin_P_site"/>
</dbReference>
<dbReference type="Pfam" id="PF02750">
    <property type="entry name" value="Synapsin_C"/>
    <property type="match status" value="1"/>
</dbReference>
<dbReference type="Proteomes" id="UP001178508">
    <property type="component" value="Chromosome 4"/>
</dbReference>
<comment type="subcellular location">
    <subcellularLocation>
        <location evidence="1">Cytoplasmic vesicle</location>
        <location evidence="1">Secretory vesicle</location>
        <location evidence="1">Synaptic vesicle</location>
    </subcellularLocation>
</comment>
<evidence type="ECO:0000313" key="9">
    <source>
        <dbReference type="EMBL" id="CAJ1054477.1"/>
    </source>
</evidence>
<dbReference type="FunFam" id="3.40.50.20:FF:000008">
    <property type="entry name" value="Synapsin III"/>
    <property type="match status" value="1"/>
</dbReference>
<keyword evidence="4" id="KW-0770">Synapse</keyword>
<organism evidence="9 10">
    <name type="scientific">Xyrichtys novacula</name>
    <name type="common">Pearly razorfish</name>
    <name type="synonym">Hemipteronotus novacula</name>
    <dbReference type="NCBI Taxonomy" id="13765"/>
    <lineage>
        <taxon>Eukaryota</taxon>
        <taxon>Metazoa</taxon>
        <taxon>Chordata</taxon>
        <taxon>Craniata</taxon>
        <taxon>Vertebrata</taxon>
        <taxon>Euteleostomi</taxon>
        <taxon>Actinopterygii</taxon>
        <taxon>Neopterygii</taxon>
        <taxon>Teleostei</taxon>
        <taxon>Neoteleostei</taxon>
        <taxon>Acanthomorphata</taxon>
        <taxon>Eupercaria</taxon>
        <taxon>Labriformes</taxon>
        <taxon>Labridae</taxon>
        <taxon>Xyrichtys</taxon>
    </lineage>
</organism>
<keyword evidence="3" id="KW-0597">Phosphoprotein</keyword>
<dbReference type="InterPro" id="IPR016185">
    <property type="entry name" value="PreATP-grasp_dom_sf"/>
</dbReference>
<evidence type="ECO:0000256" key="2">
    <source>
        <dbReference type="ARBA" id="ARBA00008243"/>
    </source>
</evidence>
<dbReference type="PROSITE" id="PS00415">
    <property type="entry name" value="SYNAPSIN_1"/>
    <property type="match status" value="1"/>
</dbReference>
<keyword evidence="10" id="KW-1185">Reference proteome</keyword>
<protein>
    <submittedName>
        <fullName evidence="9">Synapsin-3-like isoform X2</fullName>
    </submittedName>
</protein>
<accession>A0AAV1EZZ2</accession>
<feature type="region of interest" description="Disordered" evidence="6">
    <location>
        <begin position="455"/>
        <end position="493"/>
    </location>
</feature>
<evidence type="ECO:0000256" key="6">
    <source>
        <dbReference type="SAM" id="MobiDB-lite"/>
    </source>
</evidence>
<evidence type="ECO:0000256" key="4">
    <source>
        <dbReference type="ARBA" id="ARBA00023018"/>
    </source>
</evidence>
<feature type="compositionally biased region" description="Low complexity" evidence="6">
    <location>
        <begin position="32"/>
        <end position="42"/>
    </location>
</feature>
<proteinExistence type="inferred from homology"/>
<feature type="domain" description="Synapsin pre-ATP-grasp" evidence="7">
    <location>
        <begin position="121"/>
        <end position="222"/>
    </location>
</feature>
<dbReference type="InterPro" id="IPR019735">
    <property type="entry name" value="Synapsin_CS"/>
</dbReference>
<dbReference type="Pfam" id="PF02078">
    <property type="entry name" value="Synapsin"/>
    <property type="match status" value="1"/>
</dbReference>
<dbReference type="InterPro" id="IPR020898">
    <property type="entry name" value="Synapsin_ATP-bd_dom"/>
</dbReference>
<feature type="compositionally biased region" description="Low complexity" evidence="6">
    <location>
        <begin position="52"/>
        <end position="70"/>
    </location>
</feature>
<dbReference type="PRINTS" id="PR01368">
    <property type="entry name" value="SYNAPSIN"/>
</dbReference>
<feature type="domain" description="Synapsin ATP-binding" evidence="8">
    <location>
        <begin position="224"/>
        <end position="425"/>
    </location>
</feature>